<dbReference type="EMBL" id="QNGE01000735">
    <property type="protein sequence ID" value="KAA3679450.1"/>
    <property type="molecule type" value="Genomic_DNA"/>
</dbReference>
<dbReference type="Proteomes" id="UP000324629">
    <property type="component" value="Unassembled WGS sequence"/>
</dbReference>
<organism evidence="1 2">
    <name type="scientific">Paragonimus westermani</name>
    <dbReference type="NCBI Taxonomy" id="34504"/>
    <lineage>
        <taxon>Eukaryota</taxon>
        <taxon>Metazoa</taxon>
        <taxon>Spiralia</taxon>
        <taxon>Lophotrochozoa</taxon>
        <taxon>Platyhelminthes</taxon>
        <taxon>Trematoda</taxon>
        <taxon>Digenea</taxon>
        <taxon>Plagiorchiida</taxon>
        <taxon>Troglotremata</taxon>
        <taxon>Troglotrematidae</taxon>
        <taxon>Paragonimus</taxon>
    </lineage>
</organism>
<proteinExistence type="predicted"/>
<protein>
    <submittedName>
        <fullName evidence="1">Uncharacterized protein</fullName>
    </submittedName>
</protein>
<name>A0A5J4NW98_9TREM</name>
<dbReference type="AlphaFoldDB" id="A0A5J4NW98"/>
<comment type="caution">
    <text evidence="1">The sequence shown here is derived from an EMBL/GenBank/DDBJ whole genome shotgun (WGS) entry which is preliminary data.</text>
</comment>
<sequence>MPFRCHVLNRSALSKLRSSRRCVSFVGKNRARLKMSSRSADSTDIPSYNLFKPCLANMPMMVFEKHLLTPFTESLVNKDHRRIEIPILFGVPMIILREKHEIELSMGQSFIEAEVPPRPLMKALVDRLLVNCSSAEDINIMLSRIKPAVIFHAVLELLRRLPEPILPLSPKGAEIVSKITLLEPSHPYGFMIEKELRVEVLRHSANQEEDNTSRFKHVKQKSNDTIQPLIQKYYHCSEPSKQKKTKMLNKFNKSIYHDLHLISDINQRNLVRFIIRNVIHLTRRYSIVYFRRLCEQRNERWPVARITIRPHILQYCYTRMADLVGPVLIGQPKTVDPYPDVERRAMLNILVCGMDRMWLPSQKPDEITVNMESSYCHSNCVCGRGLNVISAQGSRNR</sequence>
<accession>A0A5J4NW98</accession>
<reference evidence="1 2" key="1">
    <citation type="journal article" date="2019" name="Gigascience">
        <title>Whole-genome sequence of the oriental lung fluke Paragonimus westermani.</title>
        <authorList>
            <person name="Oey H."/>
            <person name="Zakrzewski M."/>
            <person name="Narain K."/>
            <person name="Devi K.R."/>
            <person name="Agatsuma T."/>
            <person name="Nawaratna S."/>
            <person name="Gobert G.N."/>
            <person name="Jones M.K."/>
            <person name="Ragan M.A."/>
            <person name="McManus D.P."/>
            <person name="Krause L."/>
        </authorList>
    </citation>
    <scope>NUCLEOTIDE SEQUENCE [LARGE SCALE GENOMIC DNA]</scope>
    <source>
        <strain evidence="1 2">IND2009</strain>
    </source>
</reference>
<gene>
    <name evidence="1" type="ORF">DEA37_0012470</name>
</gene>
<evidence type="ECO:0000313" key="1">
    <source>
        <dbReference type="EMBL" id="KAA3679450.1"/>
    </source>
</evidence>
<evidence type="ECO:0000313" key="2">
    <source>
        <dbReference type="Proteomes" id="UP000324629"/>
    </source>
</evidence>
<keyword evidence="2" id="KW-1185">Reference proteome</keyword>